<keyword evidence="2" id="KW-1185">Reference proteome</keyword>
<dbReference type="OrthoDB" id="7860307at2"/>
<dbReference type="CDD" id="cd07812">
    <property type="entry name" value="SRPBCC"/>
    <property type="match status" value="1"/>
</dbReference>
<dbReference type="SUPFAM" id="SSF55961">
    <property type="entry name" value="Bet v1-like"/>
    <property type="match status" value="1"/>
</dbReference>
<name>F9YA91_KETVW</name>
<proteinExistence type="predicted"/>
<reference evidence="1 2" key="1">
    <citation type="journal article" date="2011" name="J. Bacteriol.">
        <title>Complete genome sequence of the industrial strain Ketogulonicigenium vulgare WSH-001.</title>
        <authorList>
            <person name="Liu L."/>
            <person name="Li Y."/>
            <person name="Zhang J."/>
            <person name="Zhou Z."/>
            <person name="Liu J."/>
            <person name="Li X."/>
            <person name="Zhou J."/>
            <person name="Du G."/>
            <person name="Wang L."/>
            <person name="Chen J."/>
        </authorList>
    </citation>
    <scope>NUCLEOTIDE SEQUENCE [LARGE SCALE GENOMIC DNA]</scope>
    <source>
        <strain evidence="1 2">WSH-001</strain>
    </source>
</reference>
<dbReference type="RefSeq" id="WP_013383695.1">
    <property type="nucleotide sequence ID" value="NC_017384.1"/>
</dbReference>
<dbReference type="Gene3D" id="3.30.530.20">
    <property type="match status" value="1"/>
</dbReference>
<protein>
    <submittedName>
        <fullName evidence="1">DNA polymerase III subunits gamma and tau</fullName>
    </submittedName>
</protein>
<gene>
    <name evidence="1" type="ordered locus">KVU_0425</name>
</gene>
<dbReference type="InterPro" id="IPR019587">
    <property type="entry name" value="Polyketide_cyclase/dehydratase"/>
</dbReference>
<evidence type="ECO:0000313" key="1">
    <source>
        <dbReference type="EMBL" id="AEM40264.1"/>
    </source>
</evidence>
<dbReference type="Proteomes" id="UP000000692">
    <property type="component" value="Chromosome"/>
</dbReference>
<organism evidence="1 2">
    <name type="scientific">Ketogulonicigenium vulgare (strain WSH-001)</name>
    <dbReference type="NCBI Taxonomy" id="759362"/>
    <lineage>
        <taxon>Bacteria</taxon>
        <taxon>Pseudomonadati</taxon>
        <taxon>Pseudomonadota</taxon>
        <taxon>Alphaproteobacteria</taxon>
        <taxon>Rhodobacterales</taxon>
        <taxon>Roseobacteraceae</taxon>
        <taxon>Ketogulonicigenium</taxon>
    </lineage>
</organism>
<evidence type="ECO:0000313" key="2">
    <source>
        <dbReference type="Proteomes" id="UP000000692"/>
    </source>
</evidence>
<accession>F9YA91</accession>
<dbReference type="EMBL" id="CP002018">
    <property type="protein sequence ID" value="AEM40264.1"/>
    <property type="molecule type" value="Genomic_DNA"/>
</dbReference>
<sequence>MEFVVNDHIAVSPDALFKHLNDTDLLEQMIRRGGATVRRTDAGRGAGVGATWQIGAPFRDRTLDVTMTVTEVEAPHRMRVLFTTGGVEGKVVLLATPAGDGTDTAFTMTMGASTLIGRLLLQSLKLARGQISSRVHKRVGNYLHRAEERAGV</sequence>
<dbReference type="KEGG" id="kvl:KVU_0425"/>
<dbReference type="eggNOG" id="COG3427">
    <property type="taxonomic scope" value="Bacteria"/>
</dbReference>
<dbReference type="AlphaFoldDB" id="F9YA91"/>
<dbReference type="HOGENOM" id="CLU_138417_0_0_5"/>
<dbReference type="InterPro" id="IPR023393">
    <property type="entry name" value="START-like_dom_sf"/>
</dbReference>
<dbReference type="Pfam" id="PF10604">
    <property type="entry name" value="Polyketide_cyc2"/>
    <property type="match status" value="1"/>
</dbReference>